<reference evidence="4 5" key="1">
    <citation type="journal article" date="2023" name="Int. J. Mol. Sci.">
        <title>De Novo Assembly and Annotation of 11 Diverse Shrub Willow (Salix) Genomes Reveals Novel Gene Organization in Sex-Linked Regions.</title>
        <authorList>
            <person name="Hyden B."/>
            <person name="Feng K."/>
            <person name="Yates T.B."/>
            <person name="Jawdy S."/>
            <person name="Cereghino C."/>
            <person name="Smart L.B."/>
            <person name="Muchero W."/>
        </authorList>
    </citation>
    <scope>NUCLEOTIDE SEQUENCE [LARGE SCALE GENOMIC DNA]</scope>
    <source>
        <tissue evidence="4">Shoot tip</tissue>
    </source>
</reference>
<organism evidence="4 5">
    <name type="scientific">Salix udensis</name>
    <dbReference type="NCBI Taxonomy" id="889485"/>
    <lineage>
        <taxon>Eukaryota</taxon>
        <taxon>Viridiplantae</taxon>
        <taxon>Streptophyta</taxon>
        <taxon>Embryophyta</taxon>
        <taxon>Tracheophyta</taxon>
        <taxon>Spermatophyta</taxon>
        <taxon>Magnoliopsida</taxon>
        <taxon>eudicotyledons</taxon>
        <taxon>Gunneridae</taxon>
        <taxon>Pentapetalae</taxon>
        <taxon>rosids</taxon>
        <taxon>fabids</taxon>
        <taxon>Malpighiales</taxon>
        <taxon>Salicaceae</taxon>
        <taxon>Saliceae</taxon>
        <taxon>Salix</taxon>
    </lineage>
</organism>
<dbReference type="PANTHER" id="PTHR43601:SF11">
    <property type="entry name" value="EXPRESSED PROTEIN"/>
    <property type="match status" value="1"/>
</dbReference>
<keyword evidence="2" id="KW-0676">Redox-active center</keyword>
<dbReference type="SUPFAM" id="SSF52833">
    <property type="entry name" value="Thioredoxin-like"/>
    <property type="match status" value="1"/>
</dbReference>
<feature type="domain" description="Thioredoxin" evidence="3">
    <location>
        <begin position="95"/>
        <end position="177"/>
    </location>
</feature>
<dbReference type="InterPro" id="IPR013766">
    <property type="entry name" value="Thioredoxin_domain"/>
</dbReference>
<keyword evidence="5" id="KW-1185">Reference proteome</keyword>
<evidence type="ECO:0000256" key="1">
    <source>
        <dbReference type="ARBA" id="ARBA00008987"/>
    </source>
</evidence>
<evidence type="ECO:0000313" key="4">
    <source>
        <dbReference type="EMBL" id="KAJ6400117.1"/>
    </source>
</evidence>
<accession>A0AAD6NNU0</accession>
<dbReference type="EMBL" id="JAPFFJ010000019">
    <property type="protein sequence ID" value="KAJ6400117.1"/>
    <property type="molecule type" value="Genomic_DNA"/>
</dbReference>
<gene>
    <name evidence="4" type="ORF">OIU84_015718</name>
</gene>
<evidence type="ECO:0000256" key="2">
    <source>
        <dbReference type="ARBA" id="ARBA00023284"/>
    </source>
</evidence>
<dbReference type="Pfam" id="PF00085">
    <property type="entry name" value="Thioredoxin"/>
    <property type="match status" value="1"/>
</dbReference>
<proteinExistence type="inferred from homology"/>
<dbReference type="GO" id="GO:0009507">
    <property type="term" value="C:chloroplast"/>
    <property type="evidence" value="ECO:0007669"/>
    <property type="project" value="UniProtKB-ARBA"/>
</dbReference>
<evidence type="ECO:0000313" key="5">
    <source>
        <dbReference type="Proteomes" id="UP001162972"/>
    </source>
</evidence>
<dbReference type="AlphaFoldDB" id="A0AAD6NNU0"/>
<sequence>MDPANKQPLFCLKWPWDADRHAKNGKVCTFESPWLFRSLQSLGSVALNSLNSISGSSNSWINNFNPINLGARTGQDNFLKNQKRVLTPEEQGESEQRAFASALANGKEATVLEFYSPKCRLCNSLLNFVLEVEGRNSSWLGVVMADAENEKWLPELLHYDIKYVPCFVLLDRNGRALAKTGIPSSRLHLIDKDKLVSRLVGEQPQEADRMPSLQVRTSEATVFRVCRISSELAMLDQSQNDSRNSFRLIVLLLKKPLEHLLPSGRFLKTWLACFPRWLLSSSKTKSPPPKTGLLVLGKRTYVFSWHGSNEMRTFWS</sequence>
<dbReference type="Gene3D" id="3.40.30.10">
    <property type="entry name" value="Glutaredoxin"/>
    <property type="match status" value="1"/>
</dbReference>
<dbReference type="Proteomes" id="UP001162972">
    <property type="component" value="Chromosome 14"/>
</dbReference>
<dbReference type="GO" id="GO:0045454">
    <property type="term" value="P:cell redox homeostasis"/>
    <property type="evidence" value="ECO:0007669"/>
    <property type="project" value="TreeGrafter"/>
</dbReference>
<comment type="similarity">
    <text evidence="1">Belongs to the thioredoxin family.</text>
</comment>
<protein>
    <recommendedName>
        <fullName evidence="3">Thioredoxin domain-containing protein</fullName>
    </recommendedName>
</protein>
<dbReference type="InterPro" id="IPR036249">
    <property type="entry name" value="Thioredoxin-like_sf"/>
</dbReference>
<dbReference type="PANTHER" id="PTHR43601">
    <property type="entry name" value="THIOREDOXIN, MITOCHONDRIAL"/>
    <property type="match status" value="1"/>
</dbReference>
<evidence type="ECO:0000259" key="3">
    <source>
        <dbReference type="Pfam" id="PF00085"/>
    </source>
</evidence>
<comment type="caution">
    <text evidence="4">The sequence shown here is derived from an EMBL/GenBank/DDBJ whole genome shotgun (WGS) entry which is preliminary data.</text>
</comment>
<name>A0AAD6NNU0_9ROSI</name>